<dbReference type="Proteomes" id="UP000032430">
    <property type="component" value="Chromosome I"/>
</dbReference>
<keyword evidence="2 3" id="KW-0802">TPR repeat</keyword>
<dbReference type="SMART" id="SM00671">
    <property type="entry name" value="SEL1"/>
    <property type="match status" value="4"/>
</dbReference>
<dbReference type="HOGENOM" id="CLU_034833_1_0_6"/>
<proteinExistence type="predicted"/>
<dbReference type="OrthoDB" id="9809392at2"/>
<feature type="repeat" description="TPR" evidence="3">
    <location>
        <begin position="243"/>
        <end position="276"/>
    </location>
</feature>
<dbReference type="Pfam" id="PF13181">
    <property type="entry name" value="TPR_8"/>
    <property type="match status" value="1"/>
</dbReference>
<dbReference type="InterPro" id="IPR011990">
    <property type="entry name" value="TPR-like_helical_dom_sf"/>
</dbReference>
<dbReference type="InterPro" id="IPR006597">
    <property type="entry name" value="Sel1-like"/>
</dbReference>
<dbReference type="KEGG" id="lfa:LFA_3345"/>
<feature type="domain" description="Methyltransferase type 11" evidence="4">
    <location>
        <begin position="409"/>
        <end position="501"/>
    </location>
</feature>
<dbReference type="GO" id="GO:0032259">
    <property type="term" value="P:methylation"/>
    <property type="evidence" value="ECO:0007669"/>
    <property type="project" value="UniProtKB-KW"/>
</dbReference>
<evidence type="ECO:0000256" key="2">
    <source>
        <dbReference type="ARBA" id="ARBA00022803"/>
    </source>
</evidence>
<dbReference type="Pfam" id="PF13432">
    <property type="entry name" value="TPR_16"/>
    <property type="match status" value="2"/>
</dbReference>
<keyword evidence="5" id="KW-0489">Methyltransferase</keyword>
<dbReference type="InterPro" id="IPR029063">
    <property type="entry name" value="SAM-dependent_MTases_sf"/>
</dbReference>
<dbReference type="GO" id="GO:0008757">
    <property type="term" value="F:S-adenosylmethionine-dependent methyltransferase activity"/>
    <property type="evidence" value="ECO:0007669"/>
    <property type="project" value="InterPro"/>
</dbReference>
<accession>A0A098G9L3</accession>
<evidence type="ECO:0000313" key="5">
    <source>
        <dbReference type="EMBL" id="CEG58676.1"/>
    </source>
</evidence>
<keyword evidence="6" id="KW-1185">Reference proteome</keyword>
<evidence type="ECO:0000259" key="4">
    <source>
        <dbReference type="Pfam" id="PF08241"/>
    </source>
</evidence>
<dbReference type="InterPro" id="IPR051012">
    <property type="entry name" value="CellSynth/LPSAsmb/PSIAsmb"/>
</dbReference>
<evidence type="ECO:0000256" key="3">
    <source>
        <dbReference type="PROSITE-ProRule" id="PRU00339"/>
    </source>
</evidence>
<dbReference type="PANTHER" id="PTHR45586:SF1">
    <property type="entry name" value="LIPOPOLYSACCHARIDE ASSEMBLY PROTEIN B"/>
    <property type="match status" value="1"/>
</dbReference>
<gene>
    <name evidence="5" type="ORF">LFA_3345</name>
</gene>
<dbReference type="SMART" id="SM00028">
    <property type="entry name" value="TPR"/>
    <property type="match status" value="10"/>
</dbReference>
<feature type="repeat" description="TPR" evidence="3">
    <location>
        <begin position="277"/>
        <end position="310"/>
    </location>
</feature>
<dbReference type="Gene3D" id="3.40.50.150">
    <property type="entry name" value="Vaccinia Virus protein VP39"/>
    <property type="match status" value="1"/>
</dbReference>
<dbReference type="PANTHER" id="PTHR45586">
    <property type="entry name" value="TPR REPEAT-CONTAINING PROTEIN PA4667"/>
    <property type="match status" value="1"/>
</dbReference>
<dbReference type="SUPFAM" id="SSF48452">
    <property type="entry name" value="TPR-like"/>
    <property type="match status" value="2"/>
</dbReference>
<keyword evidence="5" id="KW-0808">Transferase</keyword>
<evidence type="ECO:0000313" key="6">
    <source>
        <dbReference type="Proteomes" id="UP000032430"/>
    </source>
</evidence>
<keyword evidence="1" id="KW-0677">Repeat</keyword>
<dbReference type="AlphaFoldDB" id="A0A098G9L3"/>
<feature type="repeat" description="TPR" evidence="3">
    <location>
        <begin position="141"/>
        <end position="174"/>
    </location>
</feature>
<dbReference type="Gene3D" id="1.25.40.10">
    <property type="entry name" value="Tetratricopeptide repeat domain"/>
    <property type="match status" value="4"/>
</dbReference>
<feature type="repeat" description="TPR" evidence="3">
    <location>
        <begin position="311"/>
        <end position="344"/>
    </location>
</feature>
<reference evidence="6" key="1">
    <citation type="submission" date="2014-09" db="EMBL/GenBank/DDBJ databases">
        <authorList>
            <person name="Gomez-Valero L."/>
        </authorList>
    </citation>
    <scope>NUCLEOTIDE SEQUENCE [LARGE SCALE GENOMIC DNA]</scope>
    <source>
        <strain evidence="6">ATCC700992</strain>
    </source>
</reference>
<dbReference type="PROSITE" id="PS50293">
    <property type="entry name" value="TPR_REGION"/>
    <property type="match status" value="2"/>
</dbReference>
<name>A0A098G9L3_9GAMM</name>
<dbReference type="Pfam" id="PF08241">
    <property type="entry name" value="Methyltransf_11"/>
    <property type="match status" value="1"/>
</dbReference>
<feature type="repeat" description="TPR" evidence="3">
    <location>
        <begin position="73"/>
        <end position="106"/>
    </location>
</feature>
<dbReference type="SUPFAM" id="SSF53335">
    <property type="entry name" value="S-adenosyl-L-methionine-dependent methyltransferases"/>
    <property type="match status" value="1"/>
</dbReference>
<dbReference type="EMBL" id="LN614827">
    <property type="protein sequence ID" value="CEG58676.1"/>
    <property type="molecule type" value="Genomic_DNA"/>
</dbReference>
<dbReference type="Pfam" id="PF14559">
    <property type="entry name" value="TPR_19"/>
    <property type="match status" value="1"/>
</dbReference>
<dbReference type="InterPro" id="IPR013216">
    <property type="entry name" value="Methyltransf_11"/>
</dbReference>
<dbReference type="PROSITE" id="PS50005">
    <property type="entry name" value="TPR"/>
    <property type="match status" value="9"/>
</dbReference>
<sequence length="565" mass="64779">MNNELETLFAQAYQLQYEGQFHQAISLYESILKKRPNHPDALHFLGLTYAQLGNIDTSIQYLLQAQAVQPQDATLLNNLANAYKKKHLYEEAIRYYQQAITLNPQYAQAHNNLATIYALQNNYQQALAHYVKAVNAEPDFSAAHFNLGLLLLRHNQLAAAKTQFNNVITLNPEHTEAQFYLGVLNLEDNLLDEAEQCFHKVLEHDSEQIEALTNLGVIALKREQNQQAVDYFSKALALDNEHIDARNNLAATFMHHDRFENALMHYDVLLNKDPNNIEYLYNSGVAQMALGHLNEAIIMFERLLKIQKDHCPSLNNMAAIYLKMDQRETAREYLKQALAINPQDTISSHMLHAISGAEGSTTPEYAQNLFNNYALYYDQHMRDQLNYSIPQHVARLIHKLELLQVNRTLDLGCGTGLTGVVLREISKHLTGVDIAEKMLTHAKEKGIYDVLVQAELTEFFKQNKEHFDLVVAADVLPYFSDLSELFTSIYNHLNNEGYFIFTTEISKKSPWFLESSARFSHHPDYINDLAEHNQLQIVLQEKVPARLQNQQPLEVMLYACKKSTY</sequence>
<feature type="repeat" description="TPR" evidence="3">
    <location>
        <begin position="39"/>
        <end position="72"/>
    </location>
</feature>
<dbReference type="InterPro" id="IPR019734">
    <property type="entry name" value="TPR_rpt"/>
</dbReference>
<dbReference type="STRING" id="1212491.LFA_3345"/>
<feature type="repeat" description="TPR" evidence="3">
    <location>
        <begin position="107"/>
        <end position="140"/>
    </location>
</feature>
<evidence type="ECO:0000256" key="1">
    <source>
        <dbReference type="ARBA" id="ARBA00022737"/>
    </source>
</evidence>
<dbReference type="CDD" id="cd02440">
    <property type="entry name" value="AdoMet_MTases"/>
    <property type="match status" value="1"/>
</dbReference>
<feature type="repeat" description="TPR" evidence="3">
    <location>
        <begin position="209"/>
        <end position="242"/>
    </location>
</feature>
<protein>
    <submittedName>
        <fullName evidence="5">Methyltransferase[TPR domain][Sel1-like domain]</fullName>
    </submittedName>
</protein>
<dbReference type="Pfam" id="PF13424">
    <property type="entry name" value="TPR_12"/>
    <property type="match status" value="1"/>
</dbReference>
<dbReference type="RefSeq" id="WP_045096941.1">
    <property type="nucleotide sequence ID" value="NZ_LN614827.1"/>
</dbReference>
<feature type="repeat" description="TPR" evidence="3">
    <location>
        <begin position="175"/>
        <end position="208"/>
    </location>
</feature>
<organism evidence="5 6">
    <name type="scientific">Legionella fallonii LLAP-10</name>
    <dbReference type="NCBI Taxonomy" id="1212491"/>
    <lineage>
        <taxon>Bacteria</taxon>
        <taxon>Pseudomonadati</taxon>
        <taxon>Pseudomonadota</taxon>
        <taxon>Gammaproteobacteria</taxon>
        <taxon>Legionellales</taxon>
        <taxon>Legionellaceae</taxon>
        <taxon>Legionella</taxon>
    </lineage>
</organism>